<evidence type="ECO:0000256" key="9">
    <source>
        <dbReference type="ARBA" id="ARBA00023004"/>
    </source>
</evidence>
<evidence type="ECO:0000256" key="4">
    <source>
        <dbReference type="ARBA" id="ARBA00022617"/>
    </source>
</evidence>
<feature type="domain" description="Nitric oxide synthase (NOS)" evidence="11">
    <location>
        <begin position="4"/>
        <end position="99"/>
    </location>
</feature>
<protein>
    <recommendedName>
        <fullName evidence="3">nitric-oxide synthase (NADPH)</fullName>
        <ecNumber evidence="3">1.14.13.39</ecNumber>
    </recommendedName>
</protein>
<evidence type="ECO:0000313" key="12">
    <source>
        <dbReference type="EMBL" id="KAL2059667.1"/>
    </source>
</evidence>
<dbReference type="InterPro" id="IPR036119">
    <property type="entry name" value="NOS_N_sf"/>
</dbReference>
<evidence type="ECO:0000256" key="5">
    <source>
        <dbReference type="ARBA" id="ARBA00022643"/>
    </source>
</evidence>
<dbReference type="InterPro" id="IPR004030">
    <property type="entry name" value="NOS_N"/>
</dbReference>
<accession>A0ABR4BPC7</accession>
<keyword evidence="6" id="KW-0479">Metal-binding</keyword>
<dbReference type="PANTHER" id="PTHR43410:SF1">
    <property type="entry name" value="NITRIC OXIDE SYNTHASE"/>
    <property type="match status" value="1"/>
</dbReference>
<sequence length="101" mass="11005">MKFVFHPRTINSRGPGIWNNQILDFAGYEMEDRTALGDPANVDLTNAIVDLGLAPPQPRGRWDLLPLVTMAEGDKPAMMEIPAPLSNSVDTSDPQFPSVAS</sequence>
<dbReference type="Gene3D" id="3.90.440.10">
    <property type="entry name" value="Nitric Oxide Synthase,Heme Domain,Chain A domain 2"/>
    <property type="match status" value="1"/>
</dbReference>
<dbReference type="PANTHER" id="PTHR43410">
    <property type="entry name" value="NITRIC OXIDE SYNTHASE OXYGENASE"/>
    <property type="match status" value="1"/>
</dbReference>
<reference evidence="12 13" key="1">
    <citation type="submission" date="2024-09" db="EMBL/GenBank/DDBJ databases">
        <title>Rethinking Asexuality: The Enigmatic Case of Functional Sexual Genes in Lepraria (Stereocaulaceae).</title>
        <authorList>
            <person name="Doellman M."/>
            <person name="Sun Y."/>
            <person name="Barcenas-Pena A."/>
            <person name="Lumbsch H.T."/>
            <person name="Grewe F."/>
        </authorList>
    </citation>
    <scope>NUCLEOTIDE SEQUENCE [LARGE SCALE GENOMIC DNA]</scope>
    <source>
        <strain evidence="12 13">Grewe 0041</strain>
    </source>
</reference>
<keyword evidence="5" id="KW-0288">FMN</keyword>
<feature type="compositionally biased region" description="Polar residues" evidence="10">
    <location>
        <begin position="85"/>
        <end position="101"/>
    </location>
</feature>
<dbReference type="Proteomes" id="UP001590951">
    <property type="component" value="Unassembled WGS sequence"/>
</dbReference>
<evidence type="ECO:0000313" key="13">
    <source>
        <dbReference type="Proteomes" id="UP001590951"/>
    </source>
</evidence>
<dbReference type="EC" id="1.14.13.39" evidence="3"/>
<comment type="caution">
    <text evidence="12">The sequence shown here is derived from an EMBL/GenBank/DDBJ whole genome shotgun (WGS) entry which is preliminary data.</text>
</comment>
<feature type="region of interest" description="Disordered" evidence="10">
    <location>
        <begin position="82"/>
        <end position="101"/>
    </location>
</feature>
<dbReference type="Pfam" id="PF02898">
    <property type="entry name" value="NO_synthase"/>
    <property type="match status" value="1"/>
</dbReference>
<proteinExistence type="inferred from homology"/>
<organism evidence="12 13">
    <name type="scientific">Lepraria finkii</name>
    <dbReference type="NCBI Taxonomy" id="1340010"/>
    <lineage>
        <taxon>Eukaryota</taxon>
        <taxon>Fungi</taxon>
        <taxon>Dikarya</taxon>
        <taxon>Ascomycota</taxon>
        <taxon>Pezizomycotina</taxon>
        <taxon>Lecanoromycetes</taxon>
        <taxon>OSLEUM clade</taxon>
        <taxon>Lecanoromycetidae</taxon>
        <taxon>Lecanorales</taxon>
        <taxon>Lecanorineae</taxon>
        <taxon>Stereocaulaceae</taxon>
        <taxon>Lepraria</taxon>
    </lineage>
</organism>
<dbReference type="InterPro" id="IPR050607">
    <property type="entry name" value="NOS"/>
</dbReference>
<evidence type="ECO:0000256" key="7">
    <source>
        <dbReference type="ARBA" id="ARBA00022860"/>
    </source>
</evidence>
<keyword evidence="13" id="KW-1185">Reference proteome</keyword>
<keyword evidence="4" id="KW-0349">Heme</keyword>
<comment type="cofactor">
    <cofactor evidence="1">
        <name>FMN</name>
        <dbReference type="ChEBI" id="CHEBI:58210"/>
    </cofactor>
</comment>
<evidence type="ECO:0000256" key="3">
    <source>
        <dbReference type="ARBA" id="ARBA00012989"/>
    </source>
</evidence>
<evidence type="ECO:0000256" key="10">
    <source>
        <dbReference type="SAM" id="MobiDB-lite"/>
    </source>
</evidence>
<dbReference type="EMBL" id="JBHFEH010000001">
    <property type="protein sequence ID" value="KAL2059667.1"/>
    <property type="molecule type" value="Genomic_DNA"/>
</dbReference>
<keyword evidence="8" id="KW-0560">Oxidoreductase</keyword>
<gene>
    <name evidence="12" type="ORF">ABVK25_000960</name>
</gene>
<keyword evidence="5" id="KW-0285">Flavoprotein</keyword>
<comment type="similarity">
    <text evidence="2">Belongs to the NOS family.</text>
</comment>
<evidence type="ECO:0000259" key="11">
    <source>
        <dbReference type="Pfam" id="PF02898"/>
    </source>
</evidence>
<name>A0ABR4BPC7_9LECA</name>
<evidence type="ECO:0000256" key="2">
    <source>
        <dbReference type="ARBA" id="ARBA00006267"/>
    </source>
</evidence>
<evidence type="ECO:0000256" key="6">
    <source>
        <dbReference type="ARBA" id="ARBA00022723"/>
    </source>
</evidence>
<dbReference type="InterPro" id="IPR044940">
    <property type="entry name" value="NOS_dom_2"/>
</dbReference>
<evidence type="ECO:0000256" key="1">
    <source>
        <dbReference type="ARBA" id="ARBA00001917"/>
    </source>
</evidence>
<keyword evidence="7" id="KW-0112">Calmodulin-binding</keyword>
<dbReference type="SUPFAM" id="SSF56512">
    <property type="entry name" value="Nitric oxide (NO) synthase oxygenase domain"/>
    <property type="match status" value="1"/>
</dbReference>
<evidence type="ECO:0000256" key="8">
    <source>
        <dbReference type="ARBA" id="ARBA00023002"/>
    </source>
</evidence>
<keyword evidence="9" id="KW-0408">Iron</keyword>